<dbReference type="AlphaFoldDB" id="A0A445G3R7"/>
<name>A0A445G3R7_GLYSO</name>
<reference evidence="1 2" key="1">
    <citation type="submission" date="2018-09" db="EMBL/GenBank/DDBJ databases">
        <title>A high-quality reference genome of wild soybean provides a powerful tool to mine soybean genomes.</title>
        <authorList>
            <person name="Xie M."/>
            <person name="Chung C.Y.L."/>
            <person name="Li M.-W."/>
            <person name="Wong F.-L."/>
            <person name="Chan T.-F."/>
            <person name="Lam H.-M."/>
        </authorList>
    </citation>
    <scope>NUCLEOTIDE SEQUENCE [LARGE SCALE GENOMIC DNA]</scope>
    <source>
        <strain evidence="2">cv. W05</strain>
        <tissue evidence="1">Hypocotyl of etiolated seedlings</tissue>
    </source>
</reference>
<keyword evidence="2" id="KW-1185">Reference proteome</keyword>
<sequence length="76" mass="8877">MIKFKLSSLNIHFFLIYCRGIWNNIMRLRSQVPTLEMETILASVEILLDCKCYFLKSMFDISLLNTISVTLPTSRT</sequence>
<comment type="caution">
    <text evidence="1">The sequence shown here is derived from an EMBL/GenBank/DDBJ whole genome shotgun (WGS) entry which is preliminary data.</text>
</comment>
<organism evidence="1 2">
    <name type="scientific">Glycine soja</name>
    <name type="common">Wild soybean</name>
    <dbReference type="NCBI Taxonomy" id="3848"/>
    <lineage>
        <taxon>Eukaryota</taxon>
        <taxon>Viridiplantae</taxon>
        <taxon>Streptophyta</taxon>
        <taxon>Embryophyta</taxon>
        <taxon>Tracheophyta</taxon>
        <taxon>Spermatophyta</taxon>
        <taxon>Magnoliopsida</taxon>
        <taxon>eudicotyledons</taxon>
        <taxon>Gunneridae</taxon>
        <taxon>Pentapetalae</taxon>
        <taxon>rosids</taxon>
        <taxon>fabids</taxon>
        <taxon>Fabales</taxon>
        <taxon>Fabaceae</taxon>
        <taxon>Papilionoideae</taxon>
        <taxon>50 kb inversion clade</taxon>
        <taxon>NPAAA clade</taxon>
        <taxon>indigoferoid/millettioid clade</taxon>
        <taxon>Phaseoleae</taxon>
        <taxon>Glycine</taxon>
        <taxon>Glycine subgen. Soja</taxon>
    </lineage>
</organism>
<dbReference type="EMBL" id="QZWG01000017">
    <property type="protein sequence ID" value="RZB55830.1"/>
    <property type="molecule type" value="Genomic_DNA"/>
</dbReference>
<proteinExistence type="predicted"/>
<evidence type="ECO:0000313" key="2">
    <source>
        <dbReference type="Proteomes" id="UP000289340"/>
    </source>
</evidence>
<accession>A0A445G3R7</accession>
<protein>
    <submittedName>
        <fullName evidence="1">Uncharacterized protein</fullName>
    </submittedName>
</protein>
<evidence type="ECO:0000313" key="1">
    <source>
        <dbReference type="EMBL" id="RZB55830.1"/>
    </source>
</evidence>
<gene>
    <name evidence="1" type="ORF">D0Y65_045207</name>
</gene>
<dbReference type="Proteomes" id="UP000289340">
    <property type="component" value="Chromosome 17"/>
</dbReference>